<comment type="similarity">
    <text evidence="1">Belongs to the DNA mismatch repair MutL/HexB family.</text>
</comment>
<evidence type="ECO:0000256" key="1">
    <source>
        <dbReference type="ARBA" id="ARBA00006082"/>
    </source>
</evidence>
<dbReference type="AlphaFoldDB" id="A0A670Y2S8"/>
<evidence type="ECO:0000313" key="3">
    <source>
        <dbReference type="Proteomes" id="UP000472273"/>
    </source>
</evidence>
<dbReference type="OMA" id="CAHRASF"/>
<dbReference type="InterPro" id="IPR038973">
    <property type="entry name" value="MutL/Mlh/Pms-like"/>
</dbReference>
<accession>A0A670Y2S8</accession>
<dbReference type="SUPFAM" id="SSF55874">
    <property type="entry name" value="ATPase domain of HSP90 chaperone/DNA topoisomerase II/histidine kinase"/>
    <property type="match status" value="1"/>
</dbReference>
<proteinExistence type="inferred from homology"/>
<dbReference type="Gene3D" id="3.30.565.10">
    <property type="entry name" value="Histidine kinase-like ATPase, C-terminal domain"/>
    <property type="match status" value="1"/>
</dbReference>
<protein>
    <submittedName>
        <fullName evidence="2">Uncharacterized protein</fullName>
    </submittedName>
</protein>
<dbReference type="Pfam" id="PF13589">
    <property type="entry name" value="HATPase_c_3"/>
    <property type="match status" value="1"/>
</dbReference>
<evidence type="ECO:0000313" key="2">
    <source>
        <dbReference type="Ensembl" id="ENSPTXP00000006106.1"/>
    </source>
</evidence>
<dbReference type="GO" id="GO:0016887">
    <property type="term" value="F:ATP hydrolysis activity"/>
    <property type="evidence" value="ECO:0007669"/>
    <property type="project" value="InterPro"/>
</dbReference>
<dbReference type="Proteomes" id="UP000472273">
    <property type="component" value="Unplaced"/>
</dbReference>
<dbReference type="GO" id="GO:0032300">
    <property type="term" value="C:mismatch repair complex"/>
    <property type="evidence" value="ECO:0007669"/>
    <property type="project" value="InterPro"/>
</dbReference>
<keyword evidence="3" id="KW-1185">Reference proteome</keyword>
<dbReference type="InterPro" id="IPR014762">
    <property type="entry name" value="DNA_mismatch_repair_CS"/>
</dbReference>
<dbReference type="GeneTree" id="ENSGT00800000124176"/>
<organism evidence="2 3">
    <name type="scientific">Pseudonaja textilis</name>
    <name type="common">Eastern brown snake</name>
    <dbReference type="NCBI Taxonomy" id="8673"/>
    <lineage>
        <taxon>Eukaryota</taxon>
        <taxon>Metazoa</taxon>
        <taxon>Chordata</taxon>
        <taxon>Craniata</taxon>
        <taxon>Vertebrata</taxon>
        <taxon>Euteleostomi</taxon>
        <taxon>Lepidosauria</taxon>
        <taxon>Squamata</taxon>
        <taxon>Bifurcata</taxon>
        <taxon>Unidentata</taxon>
        <taxon>Episquamata</taxon>
        <taxon>Toxicofera</taxon>
        <taxon>Serpentes</taxon>
        <taxon>Colubroidea</taxon>
        <taxon>Elapidae</taxon>
        <taxon>Hydrophiinae</taxon>
        <taxon>Pseudonaja</taxon>
    </lineage>
</organism>
<dbReference type="PROSITE" id="PS00058">
    <property type="entry name" value="DNA_MISMATCH_REPAIR_1"/>
    <property type="match status" value="1"/>
</dbReference>
<name>A0A670Y2S8_PSETE</name>
<sequence>MIKCLPEEIQTSLRSGVAINSVGHCVEELILNSIDAKATCIAVRVDLETFKVQVVDNGCGMEREDLNKVGNRYFTSKCYSLEDLENLKFYGFRGEALASIASML</sequence>
<reference evidence="2" key="2">
    <citation type="submission" date="2025-09" db="UniProtKB">
        <authorList>
            <consortium name="Ensembl"/>
        </authorList>
    </citation>
    <scope>IDENTIFICATION</scope>
</reference>
<dbReference type="GO" id="GO:0140664">
    <property type="term" value="F:ATP-dependent DNA damage sensor activity"/>
    <property type="evidence" value="ECO:0007669"/>
    <property type="project" value="InterPro"/>
</dbReference>
<dbReference type="PANTHER" id="PTHR10073:SF47">
    <property type="entry name" value="DNA MISMATCH REPAIR PROTEIN MLH3"/>
    <property type="match status" value="1"/>
</dbReference>
<dbReference type="Ensembl" id="ENSPTXT00000006306.1">
    <property type="protein sequence ID" value="ENSPTXP00000006106.1"/>
    <property type="gene ID" value="ENSPTXG00000004472.1"/>
</dbReference>
<dbReference type="InterPro" id="IPR036890">
    <property type="entry name" value="HATPase_C_sf"/>
</dbReference>
<dbReference type="GO" id="GO:0006298">
    <property type="term" value="P:mismatch repair"/>
    <property type="evidence" value="ECO:0007669"/>
    <property type="project" value="InterPro"/>
</dbReference>
<reference evidence="2" key="1">
    <citation type="submission" date="2025-08" db="UniProtKB">
        <authorList>
            <consortium name="Ensembl"/>
        </authorList>
    </citation>
    <scope>IDENTIFICATION</scope>
</reference>
<dbReference type="PANTHER" id="PTHR10073">
    <property type="entry name" value="DNA MISMATCH REPAIR PROTEIN MLH, PMS, MUTL"/>
    <property type="match status" value="1"/>
</dbReference>